<dbReference type="CDD" id="cd20147">
    <property type="entry name" value="PWWP_HULK"/>
    <property type="match status" value="1"/>
</dbReference>
<name>A0AAV8UCY1_9ROSI</name>
<evidence type="ECO:0000256" key="8">
    <source>
        <dbReference type="SAM" id="MobiDB-lite"/>
    </source>
</evidence>
<gene>
    <name evidence="11" type="ORF">K2173_004695</name>
</gene>
<keyword evidence="2" id="KW-0217">Developmental protein</keyword>
<accession>A0AAV8UCY1</accession>
<dbReference type="Pfam" id="PF00855">
    <property type="entry name" value="PWWP"/>
    <property type="match status" value="1"/>
</dbReference>
<dbReference type="SMART" id="SM00582">
    <property type="entry name" value="RPR"/>
    <property type="match status" value="1"/>
</dbReference>
<feature type="region of interest" description="Disordered" evidence="8">
    <location>
        <begin position="108"/>
        <end position="178"/>
    </location>
</feature>
<dbReference type="Proteomes" id="UP001159364">
    <property type="component" value="Linkage Group LG08"/>
</dbReference>
<dbReference type="InterPro" id="IPR006569">
    <property type="entry name" value="CID_dom"/>
</dbReference>
<evidence type="ECO:0000256" key="3">
    <source>
        <dbReference type="ARBA" id="ARBA00022664"/>
    </source>
</evidence>
<comment type="caution">
    <text evidence="11">The sequence shown here is derived from an EMBL/GenBank/DDBJ whole genome shotgun (WGS) entry which is preliminary data.</text>
</comment>
<feature type="domain" description="CID" evidence="10">
    <location>
        <begin position="867"/>
        <end position="1008"/>
    </location>
</feature>
<feature type="region of interest" description="Disordered" evidence="8">
    <location>
        <begin position="1151"/>
        <end position="1173"/>
    </location>
</feature>
<dbReference type="PANTHER" id="PTHR12550:SF49">
    <property type="entry name" value="PROTEIN HUA2-LIKE 2-RELATED"/>
    <property type="match status" value="1"/>
</dbReference>
<organism evidence="11 12">
    <name type="scientific">Erythroxylum novogranatense</name>
    <dbReference type="NCBI Taxonomy" id="1862640"/>
    <lineage>
        <taxon>Eukaryota</taxon>
        <taxon>Viridiplantae</taxon>
        <taxon>Streptophyta</taxon>
        <taxon>Embryophyta</taxon>
        <taxon>Tracheophyta</taxon>
        <taxon>Spermatophyta</taxon>
        <taxon>Magnoliopsida</taxon>
        <taxon>eudicotyledons</taxon>
        <taxon>Gunneridae</taxon>
        <taxon>Pentapetalae</taxon>
        <taxon>rosids</taxon>
        <taxon>fabids</taxon>
        <taxon>Malpighiales</taxon>
        <taxon>Erythroxylaceae</taxon>
        <taxon>Erythroxylum</taxon>
    </lineage>
</organism>
<feature type="compositionally biased region" description="Polar residues" evidence="8">
    <location>
        <begin position="147"/>
        <end position="170"/>
    </location>
</feature>
<evidence type="ECO:0000259" key="10">
    <source>
        <dbReference type="PROSITE" id="PS51391"/>
    </source>
</evidence>
<evidence type="ECO:0000256" key="7">
    <source>
        <dbReference type="ARBA" id="ARBA00023242"/>
    </source>
</evidence>
<dbReference type="PROSITE" id="PS51391">
    <property type="entry name" value="CID"/>
    <property type="match status" value="1"/>
</dbReference>
<dbReference type="GO" id="GO:0005634">
    <property type="term" value="C:nucleus"/>
    <property type="evidence" value="ECO:0007669"/>
    <property type="project" value="UniProtKB-SubCell"/>
</dbReference>
<keyword evidence="6" id="KW-0804">Transcription</keyword>
<feature type="region of interest" description="Disordered" evidence="8">
    <location>
        <begin position="199"/>
        <end position="224"/>
    </location>
</feature>
<evidence type="ECO:0000256" key="6">
    <source>
        <dbReference type="ARBA" id="ARBA00023163"/>
    </source>
</evidence>
<keyword evidence="4" id="KW-0805">Transcription regulation</keyword>
<feature type="compositionally biased region" description="Basic residues" evidence="8">
    <location>
        <begin position="199"/>
        <end position="217"/>
    </location>
</feature>
<sequence>MAPSRRRGGGKAAAAAPRREWKVGDLVLAKLKGYPSWPATVSEPEKWGFQPDWKKVLVYFFGTQQIAFCNPADVEEFTEETKQSLLTKRQGKGADFVRAVQEIIESYEKSKNQDHFNPNDKMSHANGGKSEKLSSQFEVKDQRESSKTTATCRNGTSLLTSNDTDVAESSSLHEKESLFQQATNSVTAAGKPVLTTYISRKRSGGLRSRKRVTKKKTPALERSRSSSLLGSCRFQNFTMPCNDVSKFPGNVPTDVIQGSLQRNNQIKKSPDTECNDMDSSAFVLSDSIEDSGSEIVTADSDSISLNEGSAIESSCKPEYSESLVEGSEGYTELSKGLDFQIRAVLIKKKRKPSRKRITNEAADSIVKAEGEADLEVHNSIQTAQNACTTSIERCNKGEGDEHLPLVKRARVRMGKPSPLKEKNNGSSQLVEKHFNEFPVKQVNGQNSFCQVVAPNRLEMISPSRNSCNDCSDTDAFAGRRDLQKSSPPEGCTRILGNGSRLLKVKETQSFGCSTDGEAALPPSKRLHRALEAMSANAAEEGELCAEASTTRTVINCGSISTGHSFLIDVGSKETNGLGEGIIDSVDCKDFACFSSSSIIRGEADTCNLAIESSEGKKPSKDISRGDMDADGSKVHHTTCIVIKTDSPVHSTPDINGGETILLCNHESQEHLMLVKDENNSENVKSRDFGGKNRDKRLEDLENCRPIPALVSQAYEDAKTTPIDAMNMLQRSAEVTTWSFRSLNEDNIQANGLCELGKDAKCDKKHDACHVSVSDDRSCERQLLVVQSSPLTADGVESPARPSPPTTSLCDVSTAESANFTQNSGCSSPSGHLQQKKILCTSVGDDDKFETSMPHRPKSVGKWINSTEAHATLSSFEEMLGSLTRTKESIGRATRLAIDCAKFGVCSKVVEILARSLESESNLHKRVDLFFLVDSITQCSRGLKGDVAGIYPSAIQAALRRLLSAAAPPGSYALENRRQCMKVLRLWLERRILPESVIRHHMRELDSLGGSSAGPYARRSARTERSLDDPVRDMEGMLVDEYGSNSSFQLPGFCMPRMLKDEDEGSDSDGESFEAVTPEHQCEALEEHESITAMEKHTHILEDVDGELEMEDVAPSSEIEMHSSGGIVRENAGQNTQAQKLHCFPVSYAPPLPHDLPPSSPPLPSSPPPPLPLPPPPLVICPSYGMQEDLRQPAVQQSIVTRTTSSISNGVDAHAPECREQMRKQTSCTTHPVRPMRDVQHPDGPSFYHKHYPLRPPHHPSSNQFSYVEQSGNYMRSRRGSPPPSYSHRYYSPHNAEVGHYYNNHERMRPTPYEMSENWRCPPFHGPRYPEKSKASYGSGPYGCPPRETNRYSCHEWEFPPRGTHHRNFTSFRPPPCEGGVPVAHRAPGIWRPR</sequence>
<protein>
    <submittedName>
        <fullName evidence="11">Uncharacterized protein</fullName>
    </submittedName>
</protein>
<dbReference type="Gene3D" id="1.25.40.90">
    <property type="match status" value="1"/>
</dbReference>
<reference evidence="11 12" key="1">
    <citation type="submission" date="2021-09" db="EMBL/GenBank/DDBJ databases">
        <title>Genomic insights and catalytic innovation underlie evolution of tropane alkaloids biosynthesis.</title>
        <authorList>
            <person name="Wang Y.-J."/>
            <person name="Tian T."/>
            <person name="Huang J.-P."/>
            <person name="Huang S.-X."/>
        </authorList>
    </citation>
    <scope>NUCLEOTIDE SEQUENCE [LARGE SCALE GENOMIC DNA]</scope>
    <source>
        <strain evidence="11">KIB-2018</strain>
        <tissue evidence="11">Leaf</tissue>
    </source>
</reference>
<evidence type="ECO:0000256" key="1">
    <source>
        <dbReference type="ARBA" id="ARBA00004123"/>
    </source>
</evidence>
<keyword evidence="5" id="KW-0287">Flowering</keyword>
<feature type="domain" description="PWWP" evidence="9">
    <location>
        <begin position="23"/>
        <end position="80"/>
    </location>
</feature>
<dbReference type="FunFam" id="1.25.40.90:FF:000037">
    <property type="entry name" value="Enhancer of ag-4 2"/>
    <property type="match status" value="1"/>
</dbReference>
<dbReference type="Gene3D" id="2.30.30.140">
    <property type="match status" value="1"/>
</dbReference>
<dbReference type="InterPro" id="IPR008942">
    <property type="entry name" value="ENTH_VHS"/>
</dbReference>
<evidence type="ECO:0000259" key="9">
    <source>
        <dbReference type="PROSITE" id="PS50812"/>
    </source>
</evidence>
<evidence type="ECO:0000313" key="12">
    <source>
        <dbReference type="Proteomes" id="UP001159364"/>
    </source>
</evidence>
<evidence type="ECO:0000256" key="2">
    <source>
        <dbReference type="ARBA" id="ARBA00022473"/>
    </source>
</evidence>
<keyword evidence="7" id="KW-0539">Nucleus</keyword>
<dbReference type="EMBL" id="JAIWQS010000008">
    <property type="protein sequence ID" value="KAJ8898661.1"/>
    <property type="molecule type" value="Genomic_DNA"/>
</dbReference>
<dbReference type="SUPFAM" id="SSF63748">
    <property type="entry name" value="Tudor/PWWP/MBT"/>
    <property type="match status" value="1"/>
</dbReference>
<dbReference type="GO" id="GO:0009908">
    <property type="term" value="P:flower development"/>
    <property type="evidence" value="ECO:0007669"/>
    <property type="project" value="UniProtKB-KW"/>
</dbReference>
<proteinExistence type="predicted"/>
<comment type="subcellular location">
    <subcellularLocation>
        <location evidence="1">Nucleus</location>
    </subcellularLocation>
</comment>
<dbReference type="PROSITE" id="PS50812">
    <property type="entry name" value="PWWP"/>
    <property type="match status" value="1"/>
</dbReference>
<dbReference type="SMART" id="SM00293">
    <property type="entry name" value="PWWP"/>
    <property type="match status" value="1"/>
</dbReference>
<evidence type="ECO:0000256" key="4">
    <source>
        <dbReference type="ARBA" id="ARBA00023015"/>
    </source>
</evidence>
<keyword evidence="3" id="KW-0507">mRNA processing</keyword>
<dbReference type="Pfam" id="PF04818">
    <property type="entry name" value="CID"/>
    <property type="match status" value="1"/>
</dbReference>
<dbReference type="GO" id="GO:0006397">
    <property type="term" value="P:mRNA processing"/>
    <property type="evidence" value="ECO:0007669"/>
    <property type="project" value="UniProtKB-KW"/>
</dbReference>
<evidence type="ECO:0000313" key="11">
    <source>
        <dbReference type="EMBL" id="KAJ8898661.1"/>
    </source>
</evidence>
<dbReference type="PANTHER" id="PTHR12550">
    <property type="entry name" value="HEPATOMA-DERIVED GROWTH FACTOR-RELATED"/>
    <property type="match status" value="1"/>
</dbReference>
<evidence type="ECO:0000256" key="5">
    <source>
        <dbReference type="ARBA" id="ARBA00023089"/>
    </source>
</evidence>
<dbReference type="InterPro" id="IPR000313">
    <property type="entry name" value="PWWP_dom"/>
</dbReference>
<keyword evidence="12" id="KW-1185">Reference proteome</keyword>
<feature type="compositionally biased region" description="Basic and acidic residues" evidence="8">
    <location>
        <begin position="108"/>
        <end position="123"/>
    </location>
</feature>